<dbReference type="InterPro" id="IPR015943">
    <property type="entry name" value="WD40/YVTN_repeat-like_dom_sf"/>
</dbReference>
<dbReference type="EMBL" id="CP046235">
    <property type="protein sequence ID" value="WFD47298.1"/>
    <property type="molecule type" value="Genomic_DNA"/>
</dbReference>
<proteinExistence type="inferred from homology"/>
<dbReference type="SUPFAM" id="SSF50974">
    <property type="entry name" value="Nitrous oxide reductase, N-terminal domain"/>
    <property type="match status" value="1"/>
</dbReference>
<evidence type="ECO:0008006" key="4">
    <source>
        <dbReference type="Google" id="ProtNLM"/>
    </source>
</evidence>
<name>A0ABY8ESG8_MALFU</name>
<dbReference type="PANTHER" id="PTHR30344">
    <property type="entry name" value="6-PHOSPHOGLUCONOLACTONASE-RELATED"/>
    <property type="match status" value="1"/>
</dbReference>
<dbReference type="Pfam" id="PF10282">
    <property type="entry name" value="Lactonase"/>
    <property type="match status" value="1"/>
</dbReference>
<sequence>MTIRTASYAGEVASYAFAPPELRRTGRIACDAPAWLEHITLDEKLVLCVGETPNAVLSVFRETANELELHASAHVGGDGAVSIAIVRMPYGAQVFVANYASGSMSVLDLAHDGTLGAPHTIPFHRSGHGRVADRQEMPHAHQVMPSPDHKHVLICDLGSDRIHIVRVGARAHDAALATSVPVPDGSGPRHLVFHETTAYVVMELSLEVQAFAWDGAKLTAQGTAVPVRPPQKHTDTLAEVAVSSDGRFVYVSCRGDAHEDVLAALPRAADGALSTPVFYACGGRVPRHFALSEDERWVVVANQGSETLALLSRDGASGALELVGAQTVGPVNYAGFI</sequence>
<reference evidence="2 3" key="1">
    <citation type="journal article" date="2020" name="Elife">
        <title>Loss of centromere function drives karyotype evolution in closely related Malassezia species.</title>
        <authorList>
            <person name="Sankaranarayanan S.R."/>
            <person name="Ianiri G."/>
            <person name="Coelho M.A."/>
            <person name="Reza M.H."/>
            <person name="Thimmappa B.C."/>
            <person name="Ganguly P."/>
            <person name="Vadnala R.N."/>
            <person name="Sun S."/>
            <person name="Siddharthan R."/>
            <person name="Tellgren-Roth C."/>
            <person name="Dawson T.L."/>
            <person name="Heitman J."/>
            <person name="Sanyal K."/>
        </authorList>
    </citation>
    <scope>NUCLEOTIDE SEQUENCE [LARGE SCALE GENOMIC DNA]</scope>
    <source>
        <strain evidence="2">CBS14141</strain>
    </source>
</reference>
<protein>
    <recommendedName>
        <fullName evidence="4">6-phosphogluconolactonase</fullName>
    </recommendedName>
</protein>
<dbReference type="InterPro" id="IPR011045">
    <property type="entry name" value="N2O_reductase_N"/>
</dbReference>
<accession>A0ABY8ESG8</accession>
<dbReference type="InterPro" id="IPR019405">
    <property type="entry name" value="Lactonase_7-beta_prop"/>
</dbReference>
<keyword evidence="3" id="KW-1185">Reference proteome</keyword>
<organism evidence="2 3">
    <name type="scientific">Malassezia furfur</name>
    <name type="common">Pityriasis versicolor infection agent</name>
    <name type="synonym">Pityrosporum furfur</name>
    <dbReference type="NCBI Taxonomy" id="55194"/>
    <lineage>
        <taxon>Eukaryota</taxon>
        <taxon>Fungi</taxon>
        <taxon>Dikarya</taxon>
        <taxon>Basidiomycota</taxon>
        <taxon>Ustilaginomycotina</taxon>
        <taxon>Malasseziomycetes</taxon>
        <taxon>Malasseziales</taxon>
        <taxon>Malasseziaceae</taxon>
        <taxon>Malassezia</taxon>
    </lineage>
</organism>
<evidence type="ECO:0000313" key="3">
    <source>
        <dbReference type="Proteomes" id="UP000818624"/>
    </source>
</evidence>
<dbReference type="Proteomes" id="UP000818624">
    <property type="component" value="Chromosome 2"/>
</dbReference>
<dbReference type="InterPro" id="IPR050282">
    <property type="entry name" value="Cycloisomerase_2"/>
</dbReference>
<evidence type="ECO:0000313" key="2">
    <source>
        <dbReference type="EMBL" id="WFD47298.1"/>
    </source>
</evidence>
<dbReference type="PANTHER" id="PTHR30344:SF1">
    <property type="entry name" value="6-PHOSPHOGLUCONOLACTONASE"/>
    <property type="match status" value="1"/>
</dbReference>
<dbReference type="Gene3D" id="2.130.10.10">
    <property type="entry name" value="YVTN repeat-like/Quinoprotein amine dehydrogenase"/>
    <property type="match status" value="1"/>
</dbReference>
<evidence type="ECO:0000256" key="1">
    <source>
        <dbReference type="ARBA" id="ARBA00005564"/>
    </source>
</evidence>
<comment type="similarity">
    <text evidence="1">Belongs to the cycloisomerase 2 family.</text>
</comment>
<gene>
    <name evidence="2" type="ORF">GLX27_001949</name>
</gene>